<evidence type="ECO:0000256" key="1">
    <source>
        <dbReference type="ARBA" id="ARBA00022664"/>
    </source>
</evidence>
<feature type="compositionally biased region" description="Polar residues" evidence="7">
    <location>
        <begin position="598"/>
        <end position="615"/>
    </location>
</feature>
<feature type="region of interest" description="Disordered" evidence="7">
    <location>
        <begin position="280"/>
        <end position="394"/>
    </location>
</feature>
<feature type="compositionally biased region" description="Polar residues" evidence="7">
    <location>
        <begin position="877"/>
        <end position="890"/>
    </location>
</feature>
<evidence type="ECO:0000256" key="4">
    <source>
        <dbReference type="ARBA" id="ARBA00023015"/>
    </source>
</evidence>
<feature type="compositionally biased region" description="Acidic residues" evidence="7">
    <location>
        <begin position="366"/>
        <end position="375"/>
    </location>
</feature>
<dbReference type="Pfam" id="PF09750">
    <property type="entry name" value="DRY_EERY"/>
    <property type="match status" value="1"/>
</dbReference>
<evidence type="ECO:0000256" key="3">
    <source>
        <dbReference type="ARBA" id="ARBA00022884"/>
    </source>
</evidence>
<dbReference type="SUPFAM" id="SSF109905">
    <property type="entry name" value="Surp module (SWAP domain)"/>
    <property type="match status" value="2"/>
</dbReference>
<name>A0ABQ9F4J4_TEGGR</name>
<keyword evidence="3" id="KW-0694">RNA-binding</keyword>
<feature type="compositionally biased region" description="Basic residues" evidence="7">
    <location>
        <begin position="750"/>
        <end position="764"/>
    </location>
</feature>
<dbReference type="EMBL" id="JARBDR010000440">
    <property type="protein sequence ID" value="KAJ8312289.1"/>
    <property type="molecule type" value="Genomic_DNA"/>
</dbReference>
<feature type="compositionally biased region" description="Basic residues" evidence="7">
    <location>
        <begin position="729"/>
        <end position="742"/>
    </location>
</feature>
<evidence type="ECO:0000259" key="8">
    <source>
        <dbReference type="PROSITE" id="PS50128"/>
    </source>
</evidence>
<dbReference type="PANTHER" id="PTHR13161">
    <property type="entry name" value="SPLICING FACTOR SUPPRESSOR OF WHITE APRICOT"/>
    <property type="match status" value="1"/>
</dbReference>
<organism evidence="9 10">
    <name type="scientific">Tegillarca granosa</name>
    <name type="common">Malaysian cockle</name>
    <name type="synonym">Anadara granosa</name>
    <dbReference type="NCBI Taxonomy" id="220873"/>
    <lineage>
        <taxon>Eukaryota</taxon>
        <taxon>Metazoa</taxon>
        <taxon>Spiralia</taxon>
        <taxon>Lophotrochozoa</taxon>
        <taxon>Mollusca</taxon>
        <taxon>Bivalvia</taxon>
        <taxon>Autobranchia</taxon>
        <taxon>Pteriomorphia</taxon>
        <taxon>Arcoida</taxon>
        <taxon>Arcoidea</taxon>
        <taxon>Arcidae</taxon>
        <taxon>Tegillarca</taxon>
    </lineage>
</organism>
<dbReference type="InterPro" id="IPR040397">
    <property type="entry name" value="SWAP"/>
</dbReference>
<dbReference type="InterPro" id="IPR000061">
    <property type="entry name" value="Surp"/>
</dbReference>
<keyword evidence="5" id="KW-0804">Transcription</keyword>
<keyword evidence="4" id="KW-0805">Transcription regulation</keyword>
<comment type="caution">
    <text evidence="9">The sequence shown here is derived from an EMBL/GenBank/DDBJ whole genome shotgun (WGS) entry which is preliminary data.</text>
</comment>
<feature type="compositionally biased region" description="Basic residues" evidence="7">
    <location>
        <begin position="780"/>
        <end position="792"/>
    </location>
</feature>
<feature type="compositionally biased region" description="Polar residues" evidence="7">
    <location>
        <begin position="576"/>
        <end position="585"/>
    </location>
</feature>
<feature type="compositionally biased region" description="Basic residues" evidence="7">
    <location>
        <begin position="705"/>
        <end position="721"/>
    </location>
</feature>
<evidence type="ECO:0000313" key="10">
    <source>
        <dbReference type="Proteomes" id="UP001217089"/>
    </source>
</evidence>
<dbReference type="SMART" id="SM00648">
    <property type="entry name" value="SWAP"/>
    <property type="match status" value="2"/>
</dbReference>
<gene>
    <name evidence="9" type="ORF">KUTeg_009662</name>
</gene>
<accession>A0ABQ9F4J4</accession>
<evidence type="ECO:0000256" key="7">
    <source>
        <dbReference type="SAM" id="MobiDB-lite"/>
    </source>
</evidence>
<evidence type="ECO:0000256" key="5">
    <source>
        <dbReference type="ARBA" id="ARBA00023163"/>
    </source>
</evidence>
<evidence type="ECO:0000256" key="2">
    <source>
        <dbReference type="ARBA" id="ARBA00022737"/>
    </source>
</evidence>
<dbReference type="Pfam" id="PF01805">
    <property type="entry name" value="Surp"/>
    <property type="match status" value="2"/>
</dbReference>
<protein>
    <recommendedName>
        <fullName evidence="8">SURP motif domain-containing protein</fullName>
    </recommendedName>
</protein>
<feature type="compositionally biased region" description="Basic and acidic residues" evidence="7">
    <location>
        <begin position="522"/>
        <end position="537"/>
    </location>
</feature>
<feature type="region of interest" description="Disordered" evidence="7">
    <location>
        <begin position="550"/>
        <end position="903"/>
    </location>
</feature>
<dbReference type="SMART" id="SM01141">
    <property type="entry name" value="DRY_EERY"/>
    <property type="match status" value="1"/>
</dbReference>
<dbReference type="InterPro" id="IPR019147">
    <property type="entry name" value="SWAP_N_domain"/>
</dbReference>
<keyword evidence="1" id="KW-0507">mRNA processing</keyword>
<dbReference type="Proteomes" id="UP001217089">
    <property type="component" value="Unassembled WGS sequence"/>
</dbReference>
<sequence length="932" mass="106625">MYSFKLYRYIHIYTHFDIEQKTKILVLIVFCKLSNCRYDGRGHLYDLSQYDVSNVKAEHKVLSEEEKQIETLCDEERYLELHTDVAEKKMYEEEEWKRYYETLSEGYNAVGFSYDYQHQHDYDKQSASAIIEEKPFVVPEEIQVPAGMITPTTEKHHAIIEKTAKFIASHGIQMEIIIKTKQKDNSQFDFMHFDDEMNPYYKHLLQMIKSGRYKPKVEEKPPEEEEDHENEDHPHHHGYLHPSLMPKRVSPTPEVGITVPMPKISIHDTPYGQLIKSLKKTDEKHAEKTSKKDQKKTGEQHTEKGPPPPPPVPSYMSDSVYGPTRSGMPLPPGIEPVTLPSSNQPPPPGTDLAGPILPRYKHKSEEEEDDDDEHETSDRNIRPEGIVPPPPDIQPIIDRMAMYVAKNGEEFEIVVKSKRDTRFDFLHSWHTHFPYYNFKKNLELKEIQRLKKQTDLEKPKGVSFSIKNKVKDQDTVALEKRQVFDNESSEDEKDGDIDGYRLSRSDISGAATPVDGMSSTDYRNENKTATSDRKLAEEKLKDKLAVAAREKLAQASKEKQMKAERKRKVAMFVNMLKSSNQQAPGQSGDENKDDQDSGIPNSSGTPLGSRSQTPINWDESTKDSTNGDMYSRSSKRSRDRSRSTTPRQFRRSPSPLPFSRSRRSRSRSPRRRRRSPTPPSAYSRTRRELSRSPVRWGVPRPASPIRRRDRSRSPRYSRTRSRSPSIPNSRRRDRSRSPRSSRNKSPFSSTRKRSRSRSSSRSKSTKSDRKSSPSSSTSRSSKKSKKKKKSRSKSPSSRSKSSKKSDPSSPSEVVVINDDSPEIIPQADIQVAKEPLEEGEIDSRLSPAVEDSSLSSSRIPQLSDLQKTETEVMGGRNTPSNIEEYSNSSGKESKPPENQKNVSNYMLSRVRAIIKASRQAVLEEEGPLDDDL</sequence>
<evidence type="ECO:0000313" key="9">
    <source>
        <dbReference type="EMBL" id="KAJ8312289.1"/>
    </source>
</evidence>
<keyword evidence="2" id="KW-0677">Repeat</keyword>
<reference evidence="9 10" key="1">
    <citation type="submission" date="2022-12" db="EMBL/GenBank/DDBJ databases">
        <title>Chromosome-level genome of Tegillarca granosa.</title>
        <authorList>
            <person name="Kim J."/>
        </authorList>
    </citation>
    <scope>NUCLEOTIDE SEQUENCE [LARGE SCALE GENOMIC DNA]</scope>
    <source>
        <strain evidence="9">Teg-2019</strain>
        <tissue evidence="9">Adductor muscle</tissue>
    </source>
</reference>
<keyword evidence="10" id="KW-1185">Reference proteome</keyword>
<evidence type="ECO:0000256" key="6">
    <source>
        <dbReference type="ARBA" id="ARBA00023187"/>
    </source>
</evidence>
<dbReference type="PANTHER" id="PTHR13161:SF15">
    <property type="entry name" value="SPLICING FACTOR, SUPPRESSOR OF WHITE-APRICOT HOMOLOG"/>
    <property type="match status" value="1"/>
</dbReference>
<dbReference type="Gene3D" id="1.10.10.790">
    <property type="entry name" value="Surp module"/>
    <property type="match status" value="2"/>
</dbReference>
<proteinExistence type="predicted"/>
<feature type="region of interest" description="Disordered" evidence="7">
    <location>
        <begin position="213"/>
        <end position="268"/>
    </location>
</feature>
<feature type="compositionally biased region" description="Basic and acidic residues" evidence="7">
    <location>
        <begin position="550"/>
        <end position="563"/>
    </location>
</feature>
<feature type="compositionally biased region" description="Basic residues" evidence="7">
    <location>
        <begin position="660"/>
        <end position="675"/>
    </location>
</feature>
<feature type="region of interest" description="Disordered" evidence="7">
    <location>
        <begin position="482"/>
        <end position="537"/>
    </location>
</feature>
<dbReference type="PROSITE" id="PS50128">
    <property type="entry name" value="SURP"/>
    <property type="match status" value="2"/>
</dbReference>
<dbReference type="InterPro" id="IPR035967">
    <property type="entry name" value="SWAP/Surp_sf"/>
</dbReference>
<feature type="domain" description="SURP motif" evidence="8">
    <location>
        <begin position="396"/>
        <end position="436"/>
    </location>
</feature>
<feature type="compositionally biased region" description="Basic and acidic residues" evidence="7">
    <location>
        <begin position="280"/>
        <end position="304"/>
    </location>
</feature>
<keyword evidence="6" id="KW-0508">mRNA splicing</keyword>
<feature type="domain" description="SURP motif" evidence="8">
    <location>
        <begin position="159"/>
        <end position="201"/>
    </location>
</feature>